<dbReference type="Proteomes" id="UP000035642">
    <property type="component" value="Unassembled WGS sequence"/>
</dbReference>
<protein>
    <submittedName>
        <fullName evidence="2">Exportin-4</fullName>
    </submittedName>
</protein>
<sequence>MLCEMCGGDDGTRMASELAGIELRASRDNFSRIAVLCSCFECANDFLVLALNKLESCQLDEVGTLAAKNIIGWLTELWSCSSSAIYEEQLTRIVDIVTRYLNTAQRNIYEHAARCLATLASRKREKHENTSLIPAFFREEVLSTILTTISLAAGGSPSNEQHYEYLKSLCELLTTLGNFLSRVWKEELPPDNFGMYMSAIVAFFNHDSLEFKSVFFFDFRSRVHLLIVENIDVHFGHLLSIFESAVLKRVLLDPQQVIDAEWEAMIKFAKSVIAMACESKIADTVSCFKIQYHCKPSFI</sequence>
<organism evidence="1 2">
    <name type="scientific">Angiostrongylus cantonensis</name>
    <name type="common">Rat lungworm</name>
    <dbReference type="NCBI Taxonomy" id="6313"/>
    <lineage>
        <taxon>Eukaryota</taxon>
        <taxon>Metazoa</taxon>
        <taxon>Ecdysozoa</taxon>
        <taxon>Nematoda</taxon>
        <taxon>Chromadorea</taxon>
        <taxon>Rhabditida</taxon>
        <taxon>Rhabditina</taxon>
        <taxon>Rhabditomorpha</taxon>
        <taxon>Strongyloidea</taxon>
        <taxon>Metastrongylidae</taxon>
        <taxon>Angiostrongylus</taxon>
    </lineage>
</organism>
<dbReference type="WBParaSite" id="ACAC_0000565601-mRNA-1">
    <property type="protein sequence ID" value="ACAC_0000565601-mRNA-1"/>
    <property type="gene ID" value="ACAC_0000565601"/>
</dbReference>
<reference evidence="1" key="1">
    <citation type="submission" date="2012-09" db="EMBL/GenBank/DDBJ databases">
        <authorList>
            <person name="Martin A.A."/>
        </authorList>
    </citation>
    <scope>NUCLEOTIDE SEQUENCE</scope>
</reference>
<keyword evidence="1" id="KW-1185">Reference proteome</keyword>
<dbReference type="InterPro" id="IPR011989">
    <property type="entry name" value="ARM-like"/>
</dbReference>
<reference evidence="2" key="2">
    <citation type="submission" date="2017-02" db="UniProtKB">
        <authorList>
            <consortium name="WormBaseParasite"/>
        </authorList>
    </citation>
    <scope>IDENTIFICATION</scope>
</reference>
<dbReference type="STRING" id="6313.A0A0K0D6G1"/>
<dbReference type="AlphaFoldDB" id="A0A0K0D6G1"/>
<accession>A0A0K0D6G1</accession>
<evidence type="ECO:0000313" key="2">
    <source>
        <dbReference type="WBParaSite" id="ACAC_0000565601-mRNA-1"/>
    </source>
</evidence>
<dbReference type="Gene3D" id="1.25.10.10">
    <property type="entry name" value="Leucine-rich Repeat Variant"/>
    <property type="match status" value="1"/>
</dbReference>
<name>A0A0K0D6G1_ANGCA</name>
<proteinExistence type="predicted"/>
<dbReference type="InterPro" id="IPR016024">
    <property type="entry name" value="ARM-type_fold"/>
</dbReference>
<dbReference type="SUPFAM" id="SSF48371">
    <property type="entry name" value="ARM repeat"/>
    <property type="match status" value="1"/>
</dbReference>
<evidence type="ECO:0000313" key="1">
    <source>
        <dbReference type="Proteomes" id="UP000035642"/>
    </source>
</evidence>